<keyword evidence="2" id="KW-1185">Reference proteome</keyword>
<proteinExistence type="predicted"/>
<dbReference type="Gene3D" id="3.30.530.20">
    <property type="match status" value="1"/>
</dbReference>
<comment type="caution">
    <text evidence="1">The sequence shown here is derived from an EMBL/GenBank/DDBJ whole genome shotgun (WGS) entry which is preliminary data.</text>
</comment>
<protein>
    <submittedName>
        <fullName evidence="1">SRPBCC family protein</fullName>
    </submittedName>
</protein>
<accession>A0ABT8FH41</accession>
<evidence type="ECO:0000313" key="1">
    <source>
        <dbReference type="EMBL" id="MDN4173845.1"/>
    </source>
</evidence>
<dbReference type="EMBL" id="JAUHJQ010000004">
    <property type="protein sequence ID" value="MDN4173845.1"/>
    <property type="molecule type" value="Genomic_DNA"/>
</dbReference>
<dbReference type="Pfam" id="PF10604">
    <property type="entry name" value="Polyketide_cyc2"/>
    <property type="match status" value="1"/>
</dbReference>
<gene>
    <name evidence="1" type="ORF">QWY28_12860</name>
</gene>
<name>A0ABT8FH41_9ACTN</name>
<reference evidence="1" key="1">
    <citation type="submission" date="2023-06" db="EMBL/GenBank/DDBJ databases">
        <title>Draft genome sequence of Nocardioides sp. SOB77.</title>
        <authorList>
            <person name="Zhang G."/>
        </authorList>
    </citation>
    <scope>NUCLEOTIDE SEQUENCE</scope>
    <source>
        <strain evidence="1">SOB77</strain>
    </source>
</reference>
<dbReference type="SUPFAM" id="SSF55961">
    <property type="entry name" value="Bet v1-like"/>
    <property type="match status" value="1"/>
</dbReference>
<organism evidence="1 2">
    <name type="scientific">Nocardioides oceani</name>
    <dbReference type="NCBI Taxonomy" id="3058369"/>
    <lineage>
        <taxon>Bacteria</taxon>
        <taxon>Bacillati</taxon>
        <taxon>Actinomycetota</taxon>
        <taxon>Actinomycetes</taxon>
        <taxon>Propionibacteriales</taxon>
        <taxon>Nocardioidaceae</taxon>
        <taxon>Nocardioides</taxon>
    </lineage>
</organism>
<sequence>MTFEHEESATTTAPPAAVWALWSDVGSWHAWDPAVEAVALEGRFAEGAAGTMTLAGGIEVPFTLEVVEPGARYLDRLTMGELVIEIDHVVRADGDGAAVTVRTTISGPGAADIGPMVTRDAPVALERLAALAERG</sequence>
<dbReference type="Proteomes" id="UP001168620">
    <property type="component" value="Unassembled WGS sequence"/>
</dbReference>
<dbReference type="InterPro" id="IPR019587">
    <property type="entry name" value="Polyketide_cyclase/dehydratase"/>
</dbReference>
<dbReference type="RefSeq" id="WP_300952946.1">
    <property type="nucleotide sequence ID" value="NZ_JAUHJQ010000004.1"/>
</dbReference>
<dbReference type="InterPro" id="IPR023393">
    <property type="entry name" value="START-like_dom_sf"/>
</dbReference>
<evidence type="ECO:0000313" key="2">
    <source>
        <dbReference type="Proteomes" id="UP001168620"/>
    </source>
</evidence>